<dbReference type="Proteomes" id="UP000178129">
    <property type="component" value="Unassembled WGS sequence"/>
</dbReference>
<gene>
    <name evidence="1" type="ORF">RCO7_14377</name>
</gene>
<evidence type="ECO:0000313" key="1">
    <source>
        <dbReference type="EMBL" id="CZS95516.1"/>
    </source>
</evidence>
<organism evidence="1 2">
    <name type="scientific">Rhynchosporium graminicola</name>
    <dbReference type="NCBI Taxonomy" id="2792576"/>
    <lineage>
        <taxon>Eukaryota</taxon>
        <taxon>Fungi</taxon>
        <taxon>Dikarya</taxon>
        <taxon>Ascomycota</taxon>
        <taxon>Pezizomycotina</taxon>
        <taxon>Leotiomycetes</taxon>
        <taxon>Helotiales</taxon>
        <taxon>Ploettnerulaceae</taxon>
        <taxon>Rhynchosporium</taxon>
    </lineage>
</organism>
<proteinExistence type="predicted"/>
<accession>A0A1E1KBS4</accession>
<keyword evidence="2" id="KW-1185">Reference proteome</keyword>
<name>A0A1E1KBS4_9HELO</name>
<dbReference type="InParanoid" id="A0A1E1KBS4"/>
<protein>
    <submittedName>
        <fullName evidence="1">Uncharacterized protein</fullName>
    </submittedName>
</protein>
<dbReference type="EMBL" id="FJUW01000010">
    <property type="protein sequence ID" value="CZS95516.1"/>
    <property type="molecule type" value="Genomic_DNA"/>
</dbReference>
<dbReference type="AlphaFoldDB" id="A0A1E1KBS4"/>
<reference evidence="2" key="1">
    <citation type="submission" date="2016-03" db="EMBL/GenBank/DDBJ databases">
        <authorList>
            <person name="Ploux O."/>
        </authorList>
    </citation>
    <scope>NUCLEOTIDE SEQUENCE [LARGE SCALE GENOMIC DNA]</scope>
    <source>
        <strain evidence="2">UK7</strain>
    </source>
</reference>
<sequence>MNDSWKNCTTTILVVSTIRYAKSSPFGQRDQDIIYVKKSIFTCLLKTYHHIILNGNPEKKEGSCDTPEELISLLEKYGKPTNAHSHININLCAYRSFQSARYVLDITESEYCMIKSAEL</sequence>
<evidence type="ECO:0000313" key="2">
    <source>
        <dbReference type="Proteomes" id="UP000178129"/>
    </source>
</evidence>
<comment type="caution">
    <text evidence="1">The sequence shown here is derived from an EMBL/GenBank/DDBJ whole genome shotgun (WGS) entry which is preliminary data.</text>
</comment>